<feature type="region of interest" description="Disordered" evidence="1">
    <location>
        <begin position="1"/>
        <end position="78"/>
    </location>
</feature>
<feature type="compositionally biased region" description="Low complexity" evidence="1">
    <location>
        <begin position="68"/>
        <end position="78"/>
    </location>
</feature>
<gene>
    <name evidence="2" type="ORF">PCOR1329_LOCUS76615</name>
</gene>
<protein>
    <submittedName>
        <fullName evidence="2">Uncharacterized protein</fullName>
    </submittedName>
</protein>
<keyword evidence="3" id="KW-1185">Reference proteome</keyword>
<feature type="non-terminal residue" evidence="2">
    <location>
        <position position="1"/>
    </location>
</feature>
<reference evidence="2" key="1">
    <citation type="submission" date="2023-10" db="EMBL/GenBank/DDBJ databases">
        <authorList>
            <person name="Chen Y."/>
            <person name="Shah S."/>
            <person name="Dougan E. K."/>
            <person name="Thang M."/>
            <person name="Chan C."/>
        </authorList>
    </citation>
    <scope>NUCLEOTIDE SEQUENCE [LARGE SCALE GENOMIC DNA]</scope>
</reference>
<sequence length="295" mass="30711">AEGARPPATPRGAPRGRAARRFQRPARRAARLLGGAAQRARVHERGGERHDPAPACPEWRRDEASLERGGPPRVRVLPPAVRSARGGRRAVLPLRGGLRLLAAAGLGDHQGPVRPVLFRQPPDWGGDVVPPAGAAAAGAGRRLPDVRALGGGGQGPRRGHTAPDVAGGGPVGAGALEAGRGLRGRAVLPAPDVQGGLLHGSGRGRPATAVHQERGPEEVESCKLPGRQDGGGQGPTRGNMCVGTWAPCSTWHSRPGFVPRTARRPPETARRPLKTAAGQWVTRASGSNTDRKKEF</sequence>
<feature type="region of interest" description="Disordered" evidence="1">
    <location>
        <begin position="148"/>
        <end position="168"/>
    </location>
</feature>
<accession>A0ABN9XKK2</accession>
<comment type="caution">
    <text evidence="2">The sequence shown here is derived from an EMBL/GenBank/DDBJ whole genome shotgun (WGS) entry which is preliminary data.</text>
</comment>
<dbReference type="EMBL" id="CAUYUJ010020529">
    <property type="protein sequence ID" value="CAK0898977.1"/>
    <property type="molecule type" value="Genomic_DNA"/>
</dbReference>
<organism evidence="2 3">
    <name type="scientific">Prorocentrum cordatum</name>
    <dbReference type="NCBI Taxonomy" id="2364126"/>
    <lineage>
        <taxon>Eukaryota</taxon>
        <taxon>Sar</taxon>
        <taxon>Alveolata</taxon>
        <taxon>Dinophyceae</taxon>
        <taxon>Prorocentrales</taxon>
        <taxon>Prorocentraceae</taxon>
        <taxon>Prorocentrum</taxon>
    </lineage>
</organism>
<feature type="compositionally biased region" description="Low complexity" evidence="1">
    <location>
        <begin position="1"/>
        <end position="16"/>
    </location>
</feature>
<evidence type="ECO:0000313" key="3">
    <source>
        <dbReference type="Proteomes" id="UP001189429"/>
    </source>
</evidence>
<dbReference type="Proteomes" id="UP001189429">
    <property type="component" value="Unassembled WGS sequence"/>
</dbReference>
<proteinExistence type="predicted"/>
<name>A0ABN9XKK2_9DINO</name>
<feature type="compositionally biased region" description="Basic and acidic residues" evidence="1">
    <location>
        <begin position="211"/>
        <end position="221"/>
    </location>
</feature>
<evidence type="ECO:0000313" key="2">
    <source>
        <dbReference type="EMBL" id="CAK0898977.1"/>
    </source>
</evidence>
<feature type="compositionally biased region" description="Basic residues" evidence="1">
    <location>
        <begin position="17"/>
        <end position="30"/>
    </location>
</feature>
<feature type="region of interest" description="Disordered" evidence="1">
    <location>
        <begin position="248"/>
        <end position="295"/>
    </location>
</feature>
<evidence type="ECO:0000256" key="1">
    <source>
        <dbReference type="SAM" id="MobiDB-lite"/>
    </source>
</evidence>
<feature type="region of interest" description="Disordered" evidence="1">
    <location>
        <begin position="195"/>
        <end position="235"/>
    </location>
</feature>
<feature type="compositionally biased region" description="Basic and acidic residues" evidence="1">
    <location>
        <begin position="41"/>
        <end position="66"/>
    </location>
</feature>